<keyword evidence="6" id="KW-0413">Isomerase</keyword>
<evidence type="ECO:0000256" key="5">
    <source>
        <dbReference type="ARBA" id="ARBA00023002"/>
    </source>
</evidence>
<dbReference type="InterPro" id="IPR036291">
    <property type="entry name" value="NAD(P)-bd_dom_sf"/>
</dbReference>
<dbReference type="EMBL" id="CAACVS010000126">
    <property type="protein sequence ID" value="VEU37482.1"/>
    <property type="molecule type" value="Genomic_DNA"/>
</dbReference>
<protein>
    <recommendedName>
        <fullName evidence="3">GDP-L-fucose synthase</fullName>
        <ecNumber evidence="3">1.1.1.271</ecNumber>
    </recommendedName>
</protein>
<name>A0A448Z624_9STRA</name>
<reference evidence="8 9" key="1">
    <citation type="submission" date="2019-01" db="EMBL/GenBank/DDBJ databases">
        <authorList>
            <person name="Ferrante I. M."/>
        </authorList>
    </citation>
    <scope>NUCLEOTIDE SEQUENCE [LARGE SCALE GENOMIC DNA]</scope>
    <source>
        <strain evidence="8 9">B856</strain>
    </source>
</reference>
<dbReference type="SUPFAM" id="SSF51735">
    <property type="entry name" value="NAD(P)-binding Rossmann-fold domains"/>
    <property type="match status" value="1"/>
</dbReference>
<dbReference type="GO" id="GO:0016853">
    <property type="term" value="F:isomerase activity"/>
    <property type="evidence" value="ECO:0007669"/>
    <property type="project" value="UniProtKB-KW"/>
</dbReference>
<keyword evidence="4" id="KW-0521">NADP</keyword>
<dbReference type="Gene3D" id="3.40.50.720">
    <property type="entry name" value="NAD(P)-binding Rossmann-like Domain"/>
    <property type="match status" value="1"/>
</dbReference>
<gene>
    <name evidence="8" type="ORF">PSNMU_V1.4_AUG-EV-PASAV3_0043010</name>
</gene>
<dbReference type="Pfam" id="PF01370">
    <property type="entry name" value="Epimerase"/>
    <property type="match status" value="1"/>
</dbReference>
<evidence type="ECO:0000256" key="4">
    <source>
        <dbReference type="ARBA" id="ARBA00022857"/>
    </source>
</evidence>
<accession>A0A448Z624</accession>
<dbReference type="AlphaFoldDB" id="A0A448Z624"/>
<dbReference type="EC" id="1.1.1.271" evidence="3"/>
<dbReference type="PANTHER" id="PTHR43238:SF1">
    <property type="entry name" value="GDP-L-FUCOSE SYNTHASE"/>
    <property type="match status" value="1"/>
</dbReference>
<keyword evidence="5" id="KW-0560">Oxidoreductase</keyword>
<evidence type="ECO:0000259" key="7">
    <source>
        <dbReference type="Pfam" id="PF01370"/>
    </source>
</evidence>
<dbReference type="PANTHER" id="PTHR43238">
    <property type="entry name" value="GDP-L-FUCOSE SYNTHASE"/>
    <property type="match status" value="1"/>
</dbReference>
<comment type="similarity">
    <text evidence="2">Belongs to the NAD(P)-dependent epimerase/dehydratase family. Fucose synthase subfamily.</text>
</comment>
<dbReference type="GO" id="GO:0042351">
    <property type="term" value="P:'de novo' GDP-L-fucose biosynthetic process"/>
    <property type="evidence" value="ECO:0007669"/>
    <property type="project" value="UniProtKB-UniPathway"/>
</dbReference>
<feature type="domain" description="NAD-dependent epimerase/dehydratase" evidence="7">
    <location>
        <begin position="11"/>
        <end position="240"/>
    </location>
</feature>
<organism evidence="8 9">
    <name type="scientific">Pseudo-nitzschia multistriata</name>
    <dbReference type="NCBI Taxonomy" id="183589"/>
    <lineage>
        <taxon>Eukaryota</taxon>
        <taxon>Sar</taxon>
        <taxon>Stramenopiles</taxon>
        <taxon>Ochrophyta</taxon>
        <taxon>Bacillariophyta</taxon>
        <taxon>Bacillariophyceae</taxon>
        <taxon>Bacillariophycidae</taxon>
        <taxon>Bacillariales</taxon>
        <taxon>Bacillariaceae</taxon>
        <taxon>Pseudo-nitzschia</taxon>
    </lineage>
</organism>
<dbReference type="Proteomes" id="UP000291116">
    <property type="component" value="Unassembled WGS sequence"/>
</dbReference>
<dbReference type="InterPro" id="IPR001509">
    <property type="entry name" value="Epimerase_deHydtase"/>
</dbReference>
<evidence type="ECO:0000256" key="3">
    <source>
        <dbReference type="ARBA" id="ARBA00012371"/>
    </source>
</evidence>
<evidence type="ECO:0000256" key="6">
    <source>
        <dbReference type="ARBA" id="ARBA00023235"/>
    </source>
</evidence>
<evidence type="ECO:0000256" key="1">
    <source>
        <dbReference type="ARBA" id="ARBA00004883"/>
    </source>
</evidence>
<sequence>MAEEATKPTVVMVTGGSGLVGQGIKDYVTENDNKNTKAGETWIFLSSKDGDLTDRKATEAIFEKHKPTHVIHLAAKVGGLFANMAEKVEFYRENMIMNDNIMECSRIYKVQKLVGMLSTCIFPDKTTYPIDETMIHNGPPHHSNEGYAYAKRMIDTMNRAYASEYGCNFTSIIPTNIYGKHDNFSIEKGHVIPGLIHKCYKAKADDTPFCIWGSGTPLRQFIYSRDLAELTVWVTREYNEPDPIILSVDESAEVTIKDVALAVAKAMKFEGKVEFDTSKADGQHKKTACNKKLRKYRPDYEFTSMPDGIQQSVDWFVENYDTARK</sequence>
<proteinExistence type="inferred from homology"/>
<dbReference type="CDD" id="cd05239">
    <property type="entry name" value="GDP_FS_SDR_e"/>
    <property type="match status" value="1"/>
</dbReference>
<keyword evidence="9" id="KW-1185">Reference proteome</keyword>
<dbReference type="OrthoDB" id="202470at2759"/>
<dbReference type="GO" id="GO:0050577">
    <property type="term" value="F:GDP-L-fucose synthase activity"/>
    <property type="evidence" value="ECO:0007669"/>
    <property type="project" value="UniProtKB-EC"/>
</dbReference>
<dbReference type="HAMAP" id="MF_00956">
    <property type="entry name" value="GDP_fucose_synth"/>
    <property type="match status" value="1"/>
</dbReference>
<comment type="pathway">
    <text evidence="1">Nucleotide-sugar biosynthesis; GDP-L-fucose biosynthesis via de novo pathway; GDP-L-fucose from GDP-alpha-D-mannose: step 2/2.</text>
</comment>
<dbReference type="UniPathway" id="UPA00128">
    <property type="reaction ID" value="UER00191"/>
</dbReference>
<dbReference type="Gene3D" id="3.90.25.10">
    <property type="entry name" value="UDP-galactose 4-epimerase, domain 1"/>
    <property type="match status" value="1"/>
</dbReference>
<dbReference type="InterPro" id="IPR028614">
    <property type="entry name" value="GDP_fucose/colitose_synth"/>
</dbReference>
<evidence type="ECO:0000313" key="8">
    <source>
        <dbReference type="EMBL" id="VEU37482.1"/>
    </source>
</evidence>
<evidence type="ECO:0000313" key="9">
    <source>
        <dbReference type="Proteomes" id="UP000291116"/>
    </source>
</evidence>
<evidence type="ECO:0000256" key="2">
    <source>
        <dbReference type="ARBA" id="ARBA00005959"/>
    </source>
</evidence>